<keyword evidence="5" id="KW-1185">Reference proteome</keyword>
<evidence type="ECO:0000256" key="1">
    <source>
        <dbReference type="ARBA" id="ARBA00010652"/>
    </source>
</evidence>
<dbReference type="Proteomes" id="UP000186040">
    <property type="component" value="Unassembled WGS sequence"/>
</dbReference>
<dbReference type="SUPFAM" id="SSF140459">
    <property type="entry name" value="PE/PPE dimer-like"/>
    <property type="match status" value="1"/>
</dbReference>
<feature type="compositionally biased region" description="Gly residues" evidence="2">
    <location>
        <begin position="240"/>
        <end position="250"/>
    </location>
</feature>
<feature type="compositionally biased region" description="Low complexity" evidence="2">
    <location>
        <begin position="367"/>
        <end position="395"/>
    </location>
</feature>
<dbReference type="AlphaFoldDB" id="A0A1Q9LEL6"/>
<feature type="region of interest" description="Disordered" evidence="2">
    <location>
        <begin position="225"/>
        <end position="397"/>
    </location>
</feature>
<proteinExistence type="inferred from homology"/>
<feature type="compositionally biased region" description="Low complexity" evidence="2">
    <location>
        <begin position="307"/>
        <end position="329"/>
    </location>
</feature>
<feature type="compositionally biased region" description="Gly residues" evidence="2">
    <location>
        <begin position="330"/>
        <end position="339"/>
    </location>
</feature>
<organism evidence="4 5">
    <name type="scientific">Actinokineospora bangkokensis</name>
    <dbReference type="NCBI Taxonomy" id="1193682"/>
    <lineage>
        <taxon>Bacteria</taxon>
        <taxon>Bacillati</taxon>
        <taxon>Actinomycetota</taxon>
        <taxon>Actinomycetes</taxon>
        <taxon>Pseudonocardiales</taxon>
        <taxon>Pseudonocardiaceae</taxon>
        <taxon>Actinokineospora</taxon>
    </lineage>
</organism>
<name>A0A1Q9LEL6_9PSEU</name>
<dbReference type="OrthoDB" id="3682216at2"/>
<dbReference type="STRING" id="1193682.BJP25_28030"/>
<accession>A0A1Q9LEL6</accession>
<dbReference type="Pfam" id="PF00823">
    <property type="entry name" value="PPE"/>
    <property type="match status" value="1"/>
</dbReference>
<dbReference type="Gene3D" id="1.20.1260.20">
    <property type="entry name" value="PPE superfamily"/>
    <property type="match status" value="1"/>
</dbReference>
<evidence type="ECO:0000259" key="3">
    <source>
        <dbReference type="Pfam" id="PF00823"/>
    </source>
</evidence>
<evidence type="ECO:0000313" key="4">
    <source>
        <dbReference type="EMBL" id="OLR90487.1"/>
    </source>
</evidence>
<gene>
    <name evidence="4" type="ORF">BJP25_28030</name>
</gene>
<dbReference type="RefSeq" id="WP_075977162.1">
    <property type="nucleotide sequence ID" value="NZ_MKQR01000026.1"/>
</dbReference>
<sequence length="481" mass="48237">MTEQATAQGAQQAGNQQQQPLPDEVRRWRGFTHEELYRMLHDGPGAQASADPSRRWAALHAALTEIGQDLGDSLSATGSQWAGRAAGAAYDKLAPLAVWAQAGATEAGAMRLLVENQADEVAKARAEMPAPEDVPAQQPDPATAPALTVVGVQNDAEPVEAARSAGEQKAFEVMAAYEQNTTTNLATAHGFAKPTALAGVETGGHGTRGPGVNLGTGIANFVGNLLTPGHQDQHRPPQHHGGGWHGGGEGTNPAYAGVVDRPRFTPRRPYGPPVGAGGPHGEFSGYLPGQGVPGRGDDDRDRERVVRGGAPSGSANQAGASAQADLPQSGGQGGQGGYQPSGHQGAPVSRPGPHGPGGFTGAGALGGDDFTAAGAASAGSAPGAMNPAGAGAAPVGAGGAGVPADNRMAPRRFGTEALGGSQWFGDAAESVAAGGGDAGGRQTGGRRRDFTAAAAEPEQDFIESHDINGEDVHLPPGVIGG</sequence>
<feature type="compositionally biased region" description="Gly residues" evidence="2">
    <location>
        <begin position="355"/>
        <end position="366"/>
    </location>
</feature>
<dbReference type="InterPro" id="IPR000030">
    <property type="entry name" value="PPE_dom"/>
</dbReference>
<comment type="caution">
    <text evidence="4">The sequence shown here is derived from an EMBL/GenBank/DDBJ whole genome shotgun (WGS) entry which is preliminary data.</text>
</comment>
<comment type="similarity">
    <text evidence="1">Belongs to the mycobacterial PPE family.</text>
</comment>
<dbReference type="EMBL" id="MKQR01000026">
    <property type="protein sequence ID" value="OLR90487.1"/>
    <property type="molecule type" value="Genomic_DNA"/>
</dbReference>
<feature type="compositionally biased region" description="Low complexity" evidence="2">
    <location>
        <begin position="1"/>
        <end position="19"/>
    </location>
</feature>
<evidence type="ECO:0000313" key="5">
    <source>
        <dbReference type="Proteomes" id="UP000186040"/>
    </source>
</evidence>
<evidence type="ECO:0000256" key="2">
    <source>
        <dbReference type="SAM" id="MobiDB-lite"/>
    </source>
</evidence>
<protein>
    <recommendedName>
        <fullName evidence="3">PPE domain-containing protein</fullName>
    </recommendedName>
</protein>
<reference evidence="4 5" key="1">
    <citation type="submission" date="2016-10" db="EMBL/GenBank/DDBJ databases">
        <title>The Draft Genome Sequence of Actinokineospora bangkokensis 44EHWT reveals the biosynthetic pathway of antifungal compounds Thailandins with unusual extender unit butylmalonyl-CoA.</title>
        <authorList>
            <person name="Greule A."/>
            <person name="Intra B."/>
            <person name="Flemming S."/>
            <person name="Rommel M.G."/>
            <person name="Panbangred W."/>
            <person name="Bechthold A."/>
        </authorList>
    </citation>
    <scope>NUCLEOTIDE SEQUENCE [LARGE SCALE GENOMIC DNA]</scope>
    <source>
        <strain evidence="4 5">44EHW</strain>
    </source>
</reference>
<dbReference type="InterPro" id="IPR038332">
    <property type="entry name" value="PPE_sf"/>
</dbReference>
<feature type="compositionally biased region" description="Basic and acidic residues" evidence="2">
    <location>
        <begin position="295"/>
        <end position="306"/>
    </location>
</feature>
<feature type="region of interest" description="Disordered" evidence="2">
    <location>
        <begin position="430"/>
        <end position="452"/>
    </location>
</feature>
<feature type="region of interest" description="Disordered" evidence="2">
    <location>
        <begin position="1"/>
        <end position="26"/>
    </location>
</feature>
<feature type="compositionally biased region" description="Gly residues" evidence="2">
    <location>
        <begin position="433"/>
        <end position="443"/>
    </location>
</feature>
<feature type="domain" description="PPE" evidence="3">
    <location>
        <begin position="39"/>
        <end position="186"/>
    </location>
</feature>